<dbReference type="GO" id="GO:0062129">
    <property type="term" value="C:chitin-based extracellular matrix"/>
    <property type="evidence" value="ECO:0007669"/>
    <property type="project" value="TreeGrafter"/>
</dbReference>
<name>A0A9P0XC02_PIEBR</name>
<dbReference type="InterPro" id="IPR050468">
    <property type="entry name" value="Cuticle_Struct_Prot"/>
</dbReference>
<feature type="region of interest" description="Disordered" evidence="4">
    <location>
        <begin position="417"/>
        <end position="440"/>
    </location>
</feature>
<reference evidence="6" key="1">
    <citation type="submission" date="2022-05" db="EMBL/GenBank/DDBJ databases">
        <authorList>
            <person name="Okamura Y."/>
        </authorList>
    </citation>
    <scope>NUCLEOTIDE SEQUENCE</scope>
</reference>
<dbReference type="InterPro" id="IPR031311">
    <property type="entry name" value="CHIT_BIND_RR_consensus"/>
</dbReference>
<keyword evidence="7" id="KW-1185">Reference proteome</keyword>
<dbReference type="Pfam" id="PF00379">
    <property type="entry name" value="Chitin_bind_4"/>
    <property type="match status" value="1"/>
</dbReference>
<evidence type="ECO:0000256" key="2">
    <source>
        <dbReference type="ARBA" id="ARBA00022729"/>
    </source>
</evidence>
<evidence type="ECO:0000256" key="4">
    <source>
        <dbReference type="SAM" id="MobiDB-lite"/>
    </source>
</evidence>
<dbReference type="PROSITE" id="PS51155">
    <property type="entry name" value="CHIT_BIND_RR_2"/>
    <property type="match status" value="1"/>
</dbReference>
<organism evidence="6 7">
    <name type="scientific">Pieris brassicae</name>
    <name type="common">White butterfly</name>
    <name type="synonym">Large white butterfly</name>
    <dbReference type="NCBI Taxonomy" id="7116"/>
    <lineage>
        <taxon>Eukaryota</taxon>
        <taxon>Metazoa</taxon>
        <taxon>Ecdysozoa</taxon>
        <taxon>Arthropoda</taxon>
        <taxon>Hexapoda</taxon>
        <taxon>Insecta</taxon>
        <taxon>Pterygota</taxon>
        <taxon>Neoptera</taxon>
        <taxon>Endopterygota</taxon>
        <taxon>Lepidoptera</taxon>
        <taxon>Glossata</taxon>
        <taxon>Ditrysia</taxon>
        <taxon>Papilionoidea</taxon>
        <taxon>Pieridae</taxon>
        <taxon>Pierinae</taxon>
        <taxon>Pieris</taxon>
    </lineage>
</organism>
<dbReference type="EMBL" id="CALOZG010000029">
    <property type="protein sequence ID" value="CAH4032528.1"/>
    <property type="molecule type" value="Genomic_DNA"/>
</dbReference>
<feature type="region of interest" description="Disordered" evidence="4">
    <location>
        <begin position="601"/>
        <end position="622"/>
    </location>
</feature>
<dbReference type="AlphaFoldDB" id="A0A9P0XC02"/>
<evidence type="ECO:0000313" key="7">
    <source>
        <dbReference type="Proteomes" id="UP001152562"/>
    </source>
</evidence>
<evidence type="ECO:0000256" key="5">
    <source>
        <dbReference type="SAM" id="SignalP"/>
    </source>
</evidence>
<comment type="caution">
    <text evidence="6">The sequence shown here is derived from an EMBL/GenBank/DDBJ whole genome shotgun (WGS) entry which is preliminary data.</text>
</comment>
<gene>
    <name evidence="6" type="ORF">PIBRA_LOCUS8906</name>
</gene>
<accession>A0A9P0XC02</accession>
<feature type="chain" id="PRO_5040357007" evidence="5">
    <location>
        <begin position="17"/>
        <end position="622"/>
    </location>
</feature>
<evidence type="ECO:0000256" key="1">
    <source>
        <dbReference type="ARBA" id="ARBA00022460"/>
    </source>
</evidence>
<dbReference type="PANTHER" id="PTHR10380:SF173">
    <property type="entry name" value="CUTICULAR PROTEIN 47EF, ISOFORM C-RELATED"/>
    <property type="match status" value="1"/>
</dbReference>
<keyword evidence="1 3" id="KW-0193">Cuticle</keyword>
<feature type="signal peptide" evidence="5">
    <location>
        <begin position="1"/>
        <end position="16"/>
    </location>
</feature>
<dbReference type="PANTHER" id="PTHR10380">
    <property type="entry name" value="CUTICLE PROTEIN"/>
    <property type="match status" value="1"/>
</dbReference>
<feature type="compositionally biased region" description="Low complexity" evidence="4">
    <location>
        <begin position="455"/>
        <end position="471"/>
    </location>
</feature>
<dbReference type="GO" id="GO:0008010">
    <property type="term" value="F:structural constituent of chitin-based larval cuticle"/>
    <property type="evidence" value="ECO:0007669"/>
    <property type="project" value="TreeGrafter"/>
</dbReference>
<protein>
    <submittedName>
        <fullName evidence="6">Uncharacterized protein</fullName>
    </submittedName>
</protein>
<feature type="compositionally biased region" description="Basic and acidic residues" evidence="4">
    <location>
        <begin position="427"/>
        <end position="440"/>
    </location>
</feature>
<evidence type="ECO:0000313" key="6">
    <source>
        <dbReference type="EMBL" id="CAH4032528.1"/>
    </source>
</evidence>
<dbReference type="InterPro" id="IPR000618">
    <property type="entry name" value="Insect_cuticle"/>
</dbReference>
<dbReference type="PRINTS" id="PR00947">
    <property type="entry name" value="CUTICLE"/>
</dbReference>
<dbReference type="PROSITE" id="PS00233">
    <property type="entry name" value="CHIT_BIND_RR_1"/>
    <property type="match status" value="1"/>
</dbReference>
<feature type="region of interest" description="Disordered" evidence="4">
    <location>
        <begin position="455"/>
        <end position="474"/>
    </location>
</feature>
<dbReference type="Proteomes" id="UP001152562">
    <property type="component" value="Unassembled WGS sequence"/>
</dbReference>
<keyword evidence="2 5" id="KW-0732">Signal</keyword>
<evidence type="ECO:0000256" key="3">
    <source>
        <dbReference type="PROSITE-ProRule" id="PRU00497"/>
    </source>
</evidence>
<proteinExistence type="predicted"/>
<sequence length="622" mass="70262">MEIFFVIFFLTESVLGDKLSRGYLPPPGAHLSAGDLNYSDLPLELPSHDVYMEYTALKTTPGLKEMENYFIGPHGGESESYDIDYNTPTRSTPASTTTTNSVSEYISTLSTQAPTSLTDFIYDTTESRFPQVINQSYRFDEPFSYGDVKKFNSTRVNIPVSGIEDKYSFSPMTSLFNFEPDTMIANQISNMDYHYPTTNSGNEVEIEGGQQQYDTYSPRLYKPNLSSLRRIESQNNDGNAIITNQNNTLESEGFSYSFDTSNGIHTDVIGTAKEGIKSKGSFSYTGDDGKVYKMEYTADENGFRPSGAHLPTPPPIPKEIQKVIEQAYINKAAGIVDDGSYNEEKYGYKNYMPRNDNEALKQIKGLLTKKNEVQPSNIFGDNLNNINRSSTTSNVPLNNGIIPVQVVYDQGYSYDQPQYRLHSPKPVGKETEIRSFESPKPKIQIDSIKSVENVNDVNSYNNSPNNDTNNTEKTNLFEPTDEVKIYENNQPFFPNNYESENYKTTIFPTTYYMNLNNFNADPSRETDFQAKIVTKLPTTAIPNYSIENASTEPSYEHLVRDKTTYMSEDDEVMRSTANPKWATAASPRTETMPVYIQTQVRGEDFSGPKQLPTYNPKSGYYY</sequence>